<evidence type="ECO:0000256" key="4">
    <source>
        <dbReference type="SAM" id="SignalP"/>
    </source>
</evidence>
<dbReference type="AlphaFoldDB" id="A0A0D6PCX4"/>
<evidence type="ECO:0000256" key="1">
    <source>
        <dbReference type="ARBA" id="ARBA00008520"/>
    </source>
</evidence>
<dbReference type="PANTHER" id="PTHR30006:SF15">
    <property type="entry name" value="IRON-UTILIZATION PERIPLASMIC PROTEIN"/>
    <property type="match status" value="1"/>
</dbReference>
<feature type="chain" id="PRO_5030005914" evidence="4">
    <location>
        <begin position="37"/>
        <end position="346"/>
    </location>
</feature>
<dbReference type="RefSeq" id="WP_052948313.1">
    <property type="nucleotide sequence ID" value="NZ_BANC01000022.1"/>
</dbReference>
<accession>A0A0D6PCX4</accession>
<feature type="binding site" evidence="3">
    <location>
        <position position="94"/>
    </location>
    <ligand>
        <name>Fe cation</name>
        <dbReference type="ChEBI" id="CHEBI:24875"/>
    </ligand>
</feature>
<dbReference type="Proteomes" id="UP000032668">
    <property type="component" value="Unassembled WGS sequence"/>
</dbReference>
<feature type="binding site" evidence="3">
    <location>
        <position position="231"/>
    </location>
    <ligand>
        <name>Fe cation</name>
        <dbReference type="ChEBI" id="CHEBI:24875"/>
    </ligand>
</feature>
<dbReference type="InterPro" id="IPR026045">
    <property type="entry name" value="Ferric-bd"/>
</dbReference>
<dbReference type="InterPro" id="IPR006059">
    <property type="entry name" value="SBP"/>
</dbReference>
<evidence type="ECO:0000256" key="2">
    <source>
        <dbReference type="ARBA" id="ARBA00022729"/>
    </source>
</evidence>
<keyword evidence="3" id="KW-0479">Metal-binding</keyword>
<dbReference type="Gene3D" id="3.40.190.10">
    <property type="entry name" value="Periplasmic binding protein-like II"/>
    <property type="match status" value="2"/>
</dbReference>
<comment type="similarity">
    <text evidence="1">Belongs to the bacterial solute-binding protein 1 family.</text>
</comment>
<feature type="signal peptide" evidence="4">
    <location>
        <begin position="1"/>
        <end position="36"/>
    </location>
</feature>
<keyword evidence="3" id="KW-0408">Iron</keyword>
<dbReference type="STRING" id="1120923.SAMN02746095_02914"/>
<organism evidence="5 6">
    <name type="scientific">Acidocella aminolytica 101 = DSM 11237</name>
    <dbReference type="NCBI Taxonomy" id="1120923"/>
    <lineage>
        <taxon>Bacteria</taxon>
        <taxon>Pseudomonadati</taxon>
        <taxon>Pseudomonadota</taxon>
        <taxon>Alphaproteobacteria</taxon>
        <taxon>Acetobacterales</taxon>
        <taxon>Acidocellaceae</taxon>
        <taxon>Acidocella</taxon>
    </lineage>
</organism>
<dbReference type="GO" id="GO:0030288">
    <property type="term" value="C:outer membrane-bounded periplasmic space"/>
    <property type="evidence" value="ECO:0007669"/>
    <property type="project" value="TreeGrafter"/>
</dbReference>
<reference evidence="5 6" key="1">
    <citation type="submission" date="2012-11" db="EMBL/GenBank/DDBJ databases">
        <title>Whole genome sequence of Acidocella aminolytica 101 = DSM 11237.</title>
        <authorList>
            <person name="Azuma Y."/>
            <person name="Higashiura N."/>
            <person name="Hirakawa H."/>
            <person name="Matsushita K."/>
        </authorList>
    </citation>
    <scope>NUCLEOTIDE SEQUENCE [LARGE SCALE GENOMIC DNA]</scope>
    <source>
        <strain evidence="6">101 / DSM 11237</strain>
    </source>
</reference>
<dbReference type="GO" id="GO:0046872">
    <property type="term" value="F:metal ion binding"/>
    <property type="evidence" value="ECO:0007669"/>
    <property type="project" value="UniProtKB-KW"/>
</dbReference>
<name>A0A0D6PCX4_9PROT</name>
<feature type="binding site" evidence="3">
    <location>
        <position position="230"/>
    </location>
    <ligand>
        <name>Fe cation</name>
        <dbReference type="ChEBI" id="CHEBI:24875"/>
    </ligand>
</feature>
<dbReference type="SUPFAM" id="SSF53850">
    <property type="entry name" value="Periplasmic binding protein-like II"/>
    <property type="match status" value="1"/>
</dbReference>
<gene>
    <name evidence="5" type="ORF">Aam_022_014</name>
</gene>
<keyword evidence="2 4" id="KW-0732">Signal</keyword>
<evidence type="ECO:0000256" key="3">
    <source>
        <dbReference type="PIRSR" id="PIRSR002825-1"/>
    </source>
</evidence>
<evidence type="ECO:0000313" key="5">
    <source>
        <dbReference type="EMBL" id="GAN79527.1"/>
    </source>
</evidence>
<dbReference type="PANTHER" id="PTHR30006">
    <property type="entry name" value="THIAMINE-BINDING PERIPLASMIC PROTEIN-RELATED"/>
    <property type="match status" value="1"/>
</dbReference>
<sequence>MSLLEHRWSRSNFAGLGVAALAACGLLACTPHPAVAATLVLYSGQHEQTVNMLVSAFEKKTGIGVKVHSGDGPEVAAQIIQEGTASPADVFFTENSPEIAMLAEKGLLAKVDPSTLAEIPSKYNAPDGTWVGVLARENVLAYNPSMIAASALPASLMDLAKPKWKGKIAIAPSDNDFLPLVNAVVVTHGKAAALAWLKGLKANAKIYDDDEGVVAAVNRGAVATGIINNYYWARLQQELGKAKTHSDIYHFSHGDVGGLINISGAGVLKTSKDPKDAQRFLAFLVSAPAQKMLADTPVTFEYPLRPGIAPNPVLKPFNELQPPAISVSQLGDDASVVTLLHEAGLL</sequence>
<dbReference type="PIRSF" id="PIRSF002825">
    <property type="entry name" value="CfbpA"/>
    <property type="match status" value="1"/>
</dbReference>
<dbReference type="EMBL" id="BANC01000022">
    <property type="protein sequence ID" value="GAN79527.1"/>
    <property type="molecule type" value="Genomic_DNA"/>
</dbReference>
<dbReference type="CDD" id="cd13543">
    <property type="entry name" value="PBP2_Fbp"/>
    <property type="match status" value="1"/>
</dbReference>
<dbReference type="Pfam" id="PF13416">
    <property type="entry name" value="SBP_bac_8"/>
    <property type="match status" value="1"/>
</dbReference>
<dbReference type="OrthoDB" id="9769567at2"/>
<dbReference type="PROSITE" id="PS51257">
    <property type="entry name" value="PROKAR_LIPOPROTEIN"/>
    <property type="match status" value="1"/>
</dbReference>
<proteinExistence type="inferred from homology"/>
<protein>
    <submittedName>
        <fullName evidence="5">ABC transporter Fe3+ permease</fullName>
    </submittedName>
</protein>
<comment type="caution">
    <text evidence="5">The sequence shown here is derived from an EMBL/GenBank/DDBJ whole genome shotgun (WGS) entry which is preliminary data.</text>
</comment>
<evidence type="ECO:0000313" key="6">
    <source>
        <dbReference type="Proteomes" id="UP000032668"/>
    </source>
</evidence>
<feature type="binding site" evidence="3">
    <location>
        <position position="46"/>
    </location>
    <ligand>
        <name>Fe cation</name>
        <dbReference type="ChEBI" id="CHEBI:24875"/>
    </ligand>
</feature>
<keyword evidence="6" id="KW-1185">Reference proteome</keyword>